<name>A0A0A5HTT0_PHOS4</name>
<proteinExistence type="predicted"/>
<evidence type="ECO:0000313" key="2">
    <source>
        <dbReference type="Proteomes" id="UP000030451"/>
    </source>
</evidence>
<gene>
    <name evidence="1" type="ORF">NM06_19590</name>
</gene>
<comment type="caution">
    <text evidence="1">The sequence shown here is derived from an EMBL/GenBank/DDBJ whole genome shotgun (WGS) entry which is preliminary data.</text>
</comment>
<reference evidence="1 2" key="1">
    <citation type="submission" date="2014-10" db="EMBL/GenBank/DDBJ databases">
        <title>Genome sequencing of Vibrio sinaloensis T08.</title>
        <authorList>
            <person name="Chan K.-G."/>
            <person name="Mohamad N.I."/>
        </authorList>
    </citation>
    <scope>NUCLEOTIDE SEQUENCE [LARGE SCALE GENOMIC DNA]</scope>
    <source>
        <strain evidence="1 2">T08</strain>
    </source>
</reference>
<organism evidence="1 2">
    <name type="scientific">Photobacterium sp. (strain ATCC 43367)</name>
    <dbReference type="NCBI Taxonomy" id="379097"/>
    <lineage>
        <taxon>Bacteria</taxon>
        <taxon>Pseudomonadati</taxon>
        <taxon>Pseudomonadota</taxon>
        <taxon>Gammaproteobacteria</taxon>
        <taxon>Vibrionales</taxon>
        <taxon>Vibrionaceae</taxon>
        <taxon>Vibrio</taxon>
        <taxon>Vibrio oreintalis group</taxon>
    </lineage>
</organism>
<sequence>MHETHFLNIDLDIESSRDIRPLVEHWGDQVMVFRVEKVADMWFGSFETCETSEDAIVNQYYQLVTRLPQHLRKLWDSASKRVFDVGFEAVGSTKAFQSILTQESVTKLAEIGGSITISIYSNDDV</sequence>
<dbReference type="EMBL" id="JRWP01000059">
    <property type="protein sequence ID" value="KGY06931.1"/>
    <property type="molecule type" value="Genomic_DNA"/>
</dbReference>
<accession>A0A0A5HTT0</accession>
<dbReference type="RefSeq" id="WP_038193171.1">
    <property type="nucleotide sequence ID" value="NZ_JRWP01000059.1"/>
</dbReference>
<protein>
    <submittedName>
        <fullName evidence="1">Uncharacterized protein</fullName>
    </submittedName>
</protein>
<dbReference type="STRING" id="379097.SE23_02880"/>
<dbReference type="Proteomes" id="UP000030451">
    <property type="component" value="Unassembled WGS sequence"/>
</dbReference>
<dbReference type="OrthoDB" id="6297335at2"/>
<evidence type="ECO:0000313" key="1">
    <source>
        <dbReference type="EMBL" id="KGY06931.1"/>
    </source>
</evidence>
<dbReference type="AlphaFoldDB" id="A0A0A5HTT0"/>